<reference evidence="1" key="1">
    <citation type="submission" date="2019-10" db="EMBL/GenBank/DDBJ databases">
        <title>Conservation and host-specific expression of non-tandemly repeated heterogenous ribosome RNA gene in arbuscular mycorrhizal fungi.</title>
        <authorList>
            <person name="Maeda T."/>
            <person name="Kobayashi Y."/>
            <person name="Nakagawa T."/>
            <person name="Ezawa T."/>
            <person name="Yamaguchi K."/>
            <person name="Bino T."/>
            <person name="Nishimoto Y."/>
            <person name="Shigenobu S."/>
            <person name="Kawaguchi M."/>
        </authorList>
    </citation>
    <scope>NUCLEOTIDE SEQUENCE</scope>
    <source>
        <strain evidence="1">HR1</strain>
    </source>
</reference>
<organism evidence="1 2">
    <name type="scientific">Rhizophagus clarus</name>
    <dbReference type="NCBI Taxonomy" id="94130"/>
    <lineage>
        <taxon>Eukaryota</taxon>
        <taxon>Fungi</taxon>
        <taxon>Fungi incertae sedis</taxon>
        <taxon>Mucoromycota</taxon>
        <taxon>Glomeromycotina</taxon>
        <taxon>Glomeromycetes</taxon>
        <taxon>Glomerales</taxon>
        <taxon>Glomeraceae</taxon>
        <taxon>Rhizophagus</taxon>
    </lineage>
</organism>
<dbReference type="AlphaFoldDB" id="A0A8H3LCE2"/>
<comment type="caution">
    <text evidence="1">The sequence shown here is derived from an EMBL/GenBank/DDBJ whole genome shotgun (WGS) entry which is preliminary data.</text>
</comment>
<accession>A0A8H3LCE2</accession>
<evidence type="ECO:0000313" key="1">
    <source>
        <dbReference type="EMBL" id="GES83147.1"/>
    </source>
</evidence>
<gene>
    <name evidence="1" type="ORF">RCL2_001030900</name>
</gene>
<dbReference type="EMBL" id="BLAL01000066">
    <property type="protein sequence ID" value="GES83147.1"/>
    <property type="molecule type" value="Genomic_DNA"/>
</dbReference>
<evidence type="ECO:0000313" key="2">
    <source>
        <dbReference type="Proteomes" id="UP000615446"/>
    </source>
</evidence>
<name>A0A8H3LCE2_9GLOM</name>
<dbReference type="Proteomes" id="UP000615446">
    <property type="component" value="Unassembled WGS sequence"/>
</dbReference>
<dbReference type="OrthoDB" id="2415863at2759"/>
<proteinExistence type="predicted"/>
<sequence length="129" mass="14978">MPSNAEYLSNQENVENKIQIEENSTYPLDNNIIYRKRMNKTTKHSFNYIIIKEGVYPNAIVLNKKNILETSNEISQFRIKYSSNFQHVVFSTKSATDAAIKYERLLKPGTKVKISGPILFELQLHQKIL</sequence>
<protein>
    <submittedName>
        <fullName evidence="1">Uncharacterized protein</fullName>
    </submittedName>
</protein>